<reference evidence="1 2" key="1">
    <citation type="submission" date="2024-09" db="EMBL/GenBank/DDBJ databases">
        <authorList>
            <person name="Sun Q."/>
            <person name="Mori K."/>
        </authorList>
    </citation>
    <scope>NUCLEOTIDE SEQUENCE [LARGE SCALE GENOMIC DNA]</scope>
    <source>
        <strain evidence="1 2">NCAIM B.02529</strain>
    </source>
</reference>
<protein>
    <submittedName>
        <fullName evidence="1">Uncharacterized protein</fullName>
    </submittedName>
</protein>
<comment type="caution">
    <text evidence="1">The sequence shown here is derived from an EMBL/GenBank/DDBJ whole genome shotgun (WGS) entry which is preliminary data.</text>
</comment>
<dbReference type="Proteomes" id="UP001589836">
    <property type="component" value="Unassembled WGS sequence"/>
</dbReference>
<keyword evidence="2" id="KW-1185">Reference proteome</keyword>
<organism evidence="1 2">
    <name type="scientific">Pontibacillus salicampi</name>
    <dbReference type="NCBI Taxonomy" id="1449801"/>
    <lineage>
        <taxon>Bacteria</taxon>
        <taxon>Bacillati</taxon>
        <taxon>Bacillota</taxon>
        <taxon>Bacilli</taxon>
        <taxon>Bacillales</taxon>
        <taxon>Bacillaceae</taxon>
        <taxon>Pontibacillus</taxon>
    </lineage>
</organism>
<proteinExistence type="predicted"/>
<dbReference type="EMBL" id="JBHLTP010000012">
    <property type="protein sequence ID" value="MFC0524924.1"/>
    <property type="molecule type" value="Genomic_DNA"/>
</dbReference>
<dbReference type="RefSeq" id="WP_377349491.1">
    <property type="nucleotide sequence ID" value="NZ_JBHLTP010000012.1"/>
</dbReference>
<evidence type="ECO:0000313" key="1">
    <source>
        <dbReference type="EMBL" id="MFC0524924.1"/>
    </source>
</evidence>
<gene>
    <name evidence="1" type="ORF">ACFFGV_15200</name>
</gene>
<sequence length="137" mass="15296">MVAAIGTFLYLLTPPEHPIPHVKTDGISVPVTEGSYCWEGPLSANCVDKVYANPIEMGKQHEPTDVMPNQTIKITFDTMPTKNSLKIERWIEGGSSEKVKLNHSKLHAPSQKGTYFYLITANWEQGDGKYSFSIKVE</sequence>
<accession>A0ABV6LRM8</accession>
<evidence type="ECO:0000313" key="2">
    <source>
        <dbReference type="Proteomes" id="UP001589836"/>
    </source>
</evidence>
<name>A0ABV6LRM8_9BACI</name>